<dbReference type="UniPathway" id="UPA00048">
    <property type="reaction ID" value="UER00070"/>
</dbReference>
<keyword evidence="13" id="KW-1185">Reference proteome</keyword>
<dbReference type="GO" id="GO:0003985">
    <property type="term" value="F:acetyl-CoA C-acetyltransferase activity"/>
    <property type="evidence" value="ECO:0007669"/>
    <property type="project" value="UniProtKB-UniRule"/>
</dbReference>
<comment type="cofactor">
    <cofactor evidence="10">
        <name>Mg(2+)</name>
        <dbReference type="ChEBI" id="CHEBI:18420"/>
    </cofactor>
</comment>
<dbReference type="SMART" id="SM00917">
    <property type="entry name" value="LeuA_dimer"/>
    <property type="match status" value="1"/>
</dbReference>
<gene>
    <name evidence="10 12" type="primary">leuA</name>
    <name evidence="12" type="ORF">H9K75_12815</name>
</gene>
<dbReference type="GO" id="GO:0005737">
    <property type="term" value="C:cytoplasm"/>
    <property type="evidence" value="ECO:0007669"/>
    <property type="project" value="UniProtKB-SubCell"/>
</dbReference>
<dbReference type="InterPro" id="IPR054692">
    <property type="entry name" value="LeuA-like_post-cat"/>
</dbReference>
<comment type="subunit">
    <text evidence="10">Homodimer.</text>
</comment>
<evidence type="ECO:0000256" key="7">
    <source>
        <dbReference type="ARBA" id="ARBA00022679"/>
    </source>
</evidence>
<feature type="binding site" evidence="10">
    <location>
        <position position="40"/>
    </location>
    <ligand>
        <name>Mg(2+)</name>
        <dbReference type="ChEBI" id="CHEBI:18420"/>
    </ligand>
</feature>
<dbReference type="InterPro" id="IPR002034">
    <property type="entry name" value="AIPM/Hcit_synth_CS"/>
</dbReference>
<feature type="domain" description="Pyruvate carboxyltransferase" evidence="11">
    <location>
        <begin position="31"/>
        <end position="305"/>
    </location>
</feature>
<keyword evidence="5 10" id="KW-0432">Leucine biosynthesis</keyword>
<evidence type="ECO:0000256" key="6">
    <source>
        <dbReference type="ARBA" id="ARBA00022605"/>
    </source>
</evidence>
<dbReference type="Pfam" id="PF08502">
    <property type="entry name" value="LeuA_dimer"/>
    <property type="match status" value="1"/>
</dbReference>
<dbReference type="SUPFAM" id="SSF51569">
    <property type="entry name" value="Aldolase"/>
    <property type="match status" value="1"/>
</dbReference>
<proteinExistence type="inferred from homology"/>
<dbReference type="InterPro" id="IPR036230">
    <property type="entry name" value="LeuA_allosteric_dom_sf"/>
</dbReference>
<evidence type="ECO:0000256" key="10">
    <source>
        <dbReference type="HAMAP-Rule" id="MF_00572"/>
    </source>
</evidence>
<protein>
    <recommendedName>
        <fullName evidence="4 10">2-isopropylmalate synthase</fullName>
        <ecNumber evidence="4 10">2.3.3.13</ecNumber>
    </recommendedName>
    <alternativeName>
        <fullName evidence="10">Alpha-IPM synthase</fullName>
    </alternativeName>
    <alternativeName>
        <fullName evidence="10">Alpha-isopropylmalate synthase</fullName>
    </alternativeName>
</protein>
<keyword evidence="10" id="KW-0963">Cytoplasm</keyword>
<evidence type="ECO:0000256" key="5">
    <source>
        <dbReference type="ARBA" id="ARBA00022430"/>
    </source>
</evidence>
<evidence type="ECO:0000259" key="11">
    <source>
        <dbReference type="PROSITE" id="PS50991"/>
    </source>
</evidence>
<evidence type="ECO:0000256" key="9">
    <source>
        <dbReference type="ARBA" id="ARBA00023304"/>
    </source>
</evidence>
<dbReference type="SUPFAM" id="SSF110921">
    <property type="entry name" value="2-isopropylmalate synthase LeuA, allosteric (dimerisation) domain"/>
    <property type="match status" value="1"/>
</dbReference>
<evidence type="ECO:0000256" key="3">
    <source>
        <dbReference type="ARBA" id="ARBA00009767"/>
    </source>
</evidence>
<keyword evidence="9 10" id="KW-0100">Branched-chain amino acid biosynthesis</keyword>
<comment type="subcellular location">
    <subcellularLocation>
        <location evidence="10">Cytoplasm</location>
    </subcellularLocation>
</comment>
<dbReference type="NCBIfam" id="TIGR00970">
    <property type="entry name" value="leuA_yeast"/>
    <property type="match status" value="1"/>
</dbReference>
<dbReference type="RefSeq" id="WP_187726031.1">
    <property type="nucleotide sequence ID" value="NZ_CP060783.1"/>
</dbReference>
<dbReference type="KEGG" id="daer:H9K75_12815"/>
<comment type="function">
    <text evidence="10">Catalyzes the condensation of the acetyl group of acetyl-CoA with 3-methyl-2-oxobutanoate (2-ketoisovalerate) to form 3-carboxy-3-hydroxy-4-methylpentanoate (2-isopropylmalate).</text>
</comment>
<comment type="similarity">
    <text evidence="3 10">Belongs to the alpha-IPM synthase/homocitrate synthase family. LeuA type 2 subfamily.</text>
</comment>
<dbReference type="Pfam" id="PF22615">
    <property type="entry name" value="IPMS_D2"/>
    <property type="match status" value="1"/>
</dbReference>
<dbReference type="Gene3D" id="3.30.160.270">
    <property type="match status" value="1"/>
</dbReference>
<dbReference type="AlphaFoldDB" id="A0A7H0GQG2"/>
<accession>A0A7H0GQG2</accession>
<dbReference type="EMBL" id="CP060783">
    <property type="protein sequence ID" value="QNP50528.1"/>
    <property type="molecule type" value="Genomic_DNA"/>
</dbReference>
<dbReference type="Pfam" id="PF00682">
    <property type="entry name" value="HMGL-like"/>
    <property type="match status" value="1"/>
</dbReference>
<dbReference type="SUPFAM" id="SSF89000">
    <property type="entry name" value="post-HMGL domain-like"/>
    <property type="match status" value="1"/>
</dbReference>
<dbReference type="NCBIfam" id="NF002991">
    <property type="entry name" value="PRK03739.1"/>
    <property type="match status" value="1"/>
</dbReference>
<dbReference type="InterPro" id="IPR013709">
    <property type="entry name" value="2-isopropylmalate_synth_dimer"/>
</dbReference>
<dbReference type="PROSITE" id="PS00816">
    <property type="entry name" value="AIPM_HOMOCIT_SYNTH_2"/>
    <property type="match status" value="1"/>
</dbReference>
<dbReference type="PROSITE" id="PS00815">
    <property type="entry name" value="AIPM_HOMOCIT_SYNTH_1"/>
    <property type="match status" value="1"/>
</dbReference>
<dbReference type="GO" id="GO:0000287">
    <property type="term" value="F:magnesium ion binding"/>
    <property type="evidence" value="ECO:0007669"/>
    <property type="project" value="UniProtKB-UniRule"/>
</dbReference>
<name>A0A7H0GQG2_9BURK</name>
<sequence length="566" mass="62163">MHSNPSRKYQPFAPIALADRTWPSRTITRAPIWLSTDLRDGNQALFEPMNGERKMELYLELVRIGFKQIEVGFPAASQTDYDFVRRLIDENLIPDDVTIMVMTQSREDLIDRTVEAVRGAQRAIVHIYNAVAPAWRKIVFNMDVPQVMALVEHHVSHFRMQSDKHPETEWILQYSPETFSSAELDVSLAACQTAIKAWGVNANRKIIINLPTTVENATANVFADQIEWMHRHLVPREHIVLSVHPHNDRGTGVAAAEFAMMAGADRVEGCLFGNGERCGNVDIVTLALNMYTQGVHPQLDFSDITSVARIAEECTSLPVHPRHPYAGDLVFTAFSGSHQDAIKKGFGAQAADAVWEVPYLPIDPADLGRTYDSVIRVNSQSGKGGISFLMEREHGVVMPRRMQVEFSNVVQRQTDTSETEMTGDALWTLFDATYLTTPRTPEAIVCHAHRMTNEGQSIELDVTVNGVRQKLQGEGNGPIAATVDALGLPLRVDHYEERATGSGASAQALAIIEAAMEGAAGSTFGAGMSANIMTASVQAVVSVANRLNARRAAQEATASNVEPVTV</sequence>
<feature type="binding site" evidence="10">
    <location>
        <position position="246"/>
    </location>
    <ligand>
        <name>Mg(2+)</name>
        <dbReference type="ChEBI" id="CHEBI:18420"/>
    </ligand>
</feature>
<reference evidence="12 13" key="1">
    <citation type="submission" date="2020-08" db="EMBL/GenBank/DDBJ databases">
        <title>Genome sequence of Diaphorobacter aerolatus KACC 16536T.</title>
        <authorList>
            <person name="Hyun D.-W."/>
            <person name="Bae J.-W."/>
        </authorList>
    </citation>
    <scope>NUCLEOTIDE SEQUENCE [LARGE SCALE GENOMIC DNA]</scope>
    <source>
        <strain evidence="12 13">KACC 16536</strain>
    </source>
</reference>
<evidence type="ECO:0000256" key="8">
    <source>
        <dbReference type="ARBA" id="ARBA00022723"/>
    </source>
</evidence>
<evidence type="ECO:0000256" key="2">
    <source>
        <dbReference type="ARBA" id="ARBA00004689"/>
    </source>
</evidence>
<dbReference type="HAMAP" id="MF_00572">
    <property type="entry name" value="LeuA_type2"/>
    <property type="match status" value="1"/>
</dbReference>
<evidence type="ECO:0000256" key="4">
    <source>
        <dbReference type="ARBA" id="ARBA00012973"/>
    </source>
</evidence>
<dbReference type="GO" id="GO:0009098">
    <property type="term" value="P:L-leucine biosynthetic process"/>
    <property type="evidence" value="ECO:0007669"/>
    <property type="project" value="UniProtKB-UniRule"/>
</dbReference>
<keyword evidence="12" id="KW-0012">Acyltransferase</keyword>
<dbReference type="GO" id="GO:0003852">
    <property type="term" value="F:2-isopropylmalate synthase activity"/>
    <property type="evidence" value="ECO:0007669"/>
    <property type="project" value="UniProtKB-UniRule"/>
</dbReference>
<evidence type="ECO:0000313" key="12">
    <source>
        <dbReference type="EMBL" id="QNP50528.1"/>
    </source>
</evidence>
<dbReference type="Proteomes" id="UP000516028">
    <property type="component" value="Chromosome"/>
</dbReference>
<keyword evidence="7 10" id="KW-0808">Transferase</keyword>
<comment type="pathway">
    <text evidence="2 10">Amino-acid biosynthesis; L-leucine biosynthesis; L-leucine from 3-methyl-2-oxobutanoate: step 1/4.</text>
</comment>
<evidence type="ECO:0000313" key="13">
    <source>
        <dbReference type="Proteomes" id="UP000516028"/>
    </source>
</evidence>
<dbReference type="PROSITE" id="PS50991">
    <property type="entry name" value="PYR_CT"/>
    <property type="match status" value="1"/>
</dbReference>
<dbReference type="CDD" id="cd07942">
    <property type="entry name" value="DRE_TIM_LeuA"/>
    <property type="match status" value="1"/>
</dbReference>
<dbReference type="EC" id="2.3.3.13" evidence="4 10"/>
<dbReference type="PANTHER" id="PTHR46911:SF1">
    <property type="entry name" value="2-ISOPROPYLMALATE SYNTHASE"/>
    <property type="match status" value="1"/>
</dbReference>
<feature type="binding site" evidence="10">
    <location>
        <position position="244"/>
    </location>
    <ligand>
        <name>Mg(2+)</name>
        <dbReference type="ChEBI" id="CHEBI:18420"/>
    </ligand>
</feature>
<dbReference type="InterPro" id="IPR013785">
    <property type="entry name" value="Aldolase_TIM"/>
</dbReference>
<dbReference type="InterPro" id="IPR039371">
    <property type="entry name" value="LeuA_N_DRE-TIM"/>
</dbReference>
<feature type="binding site" evidence="10">
    <location>
        <position position="280"/>
    </location>
    <ligand>
        <name>Mg(2+)</name>
        <dbReference type="ChEBI" id="CHEBI:18420"/>
    </ligand>
</feature>
<comment type="catalytic activity">
    <reaction evidence="1 10">
        <text>3-methyl-2-oxobutanoate + acetyl-CoA + H2O = (2S)-2-isopropylmalate + CoA + H(+)</text>
        <dbReference type="Rhea" id="RHEA:21524"/>
        <dbReference type="ChEBI" id="CHEBI:1178"/>
        <dbReference type="ChEBI" id="CHEBI:11851"/>
        <dbReference type="ChEBI" id="CHEBI:15377"/>
        <dbReference type="ChEBI" id="CHEBI:15378"/>
        <dbReference type="ChEBI" id="CHEBI:57287"/>
        <dbReference type="ChEBI" id="CHEBI:57288"/>
        <dbReference type="EC" id="2.3.3.13"/>
    </reaction>
</comment>
<dbReference type="InterPro" id="IPR000891">
    <property type="entry name" value="PYR_CT"/>
</dbReference>
<dbReference type="Gene3D" id="3.20.20.70">
    <property type="entry name" value="Aldolase class I"/>
    <property type="match status" value="1"/>
</dbReference>
<evidence type="ECO:0000256" key="1">
    <source>
        <dbReference type="ARBA" id="ARBA00000064"/>
    </source>
</evidence>
<keyword evidence="6 10" id="KW-0028">Amino-acid biosynthesis</keyword>
<keyword evidence="10" id="KW-0460">Magnesium</keyword>
<feature type="region of interest" description="Regulatory domain" evidence="10">
    <location>
        <begin position="437"/>
        <end position="566"/>
    </location>
</feature>
<dbReference type="PANTHER" id="PTHR46911">
    <property type="match status" value="1"/>
</dbReference>
<dbReference type="InterPro" id="IPR005668">
    <property type="entry name" value="IPM_Synthase"/>
</dbReference>
<keyword evidence="8 10" id="KW-0479">Metal-binding</keyword>
<organism evidence="12 13">
    <name type="scientific">Diaphorobacter aerolatus</name>
    <dbReference type="NCBI Taxonomy" id="1288495"/>
    <lineage>
        <taxon>Bacteria</taxon>
        <taxon>Pseudomonadati</taxon>
        <taxon>Pseudomonadota</taxon>
        <taxon>Betaproteobacteria</taxon>
        <taxon>Burkholderiales</taxon>
        <taxon>Comamonadaceae</taxon>
        <taxon>Diaphorobacter</taxon>
    </lineage>
</organism>